<gene>
    <name evidence="2" type="ORF">SAMN05444008_10945</name>
</gene>
<dbReference type="AlphaFoldDB" id="A0A1M5CF73"/>
<dbReference type="RefSeq" id="WP_143157312.1">
    <property type="nucleotide sequence ID" value="NZ_FQUO01000009.1"/>
</dbReference>
<organism evidence="2 3">
    <name type="scientific">Cnuella takakiae</name>
    <dbReference type="NCBI Taxonomy" id="1302690"/>
    <lineage>
        <taxon>Bacteria</taxon>
        <taxon>Pseudomonadati</taxon>
        <taxon>Bacteroidota</taxon>
        <taxon>Chitinophagia</taxon>
        <taxon>Chitinophagales</taxon>
        <taxon>Chitinophagaceae</taxon>
        <taxon>Cnuella</taxon>
    </lineage>
</organism>
<reference evidence="2 3" key="1">
    <citation type="submission" date="2016-11" db="EMBL/GenBank/DDBJ databases">
        <authorList>
            <person name="Jaros S."/>
            <person name="Januszkiewicz K."/>
            <person name="Wedrychowicz H."/>
        </authorList>
    </citation>
    <scope>NUCLEOTIDE SEQUENCE [LARGE SCALE GENOMIC DNA]</scope>
    <source>
        <strain evidence="2 3">DSM 26897</strain>
    </source>
</reference>
<dbReference type="Gene3D" id="3.30.530.80">
    <property type="match status" value="1"/>
</dbReference>
<keyword evidence="3" id="KW-1185">Reference proteome</keyword>
<feature type="chain" id="PRO_5012341262" description="DUF4468 domain-containing protein" evidence="1">
    <location>
        <begin position="19"/>
        <end position="181"/>
    </location>
</feature>
<sequence>MKKALLATFSLATMTAGAQDLTLPQKIGIPLKDGAVVYELVDTIKASQEKIYTALKAATTELFSVSGAYIISASPSEATILGKSSLPIATKLPLTTVKGSLVFNYALQAKEGKYRILLTAWEGANAVYAQKGTPILEVYTTGLGSSPKYRERYLTSFHEAVQAAMLNFSANIKKQLTSLEW</sequence>
<dbReference type="EMBL" id="FQUO01000009">
    <property type="protein sequence ID" value="SHF53340.1"/>
    <property type="molecule type" value="Genomic_DNA"/>
</dbReference>
<protein>
    <recommendedName>
        <fullName evidence="4">DUF4468 domain-containing protein</fullName>
    </recommendedName>
</protein>
<keyword evidence="1" id="KW-0732">Signal</keyword>
<proteinExistence type="predicted"/>
<dbReference type="Proteomes" id="UP000184368">
    <property type="component" value="Unassembled WGS sequence"/>
</dbReference>
<feature type="signal peptide" evidence="1">
    <location>
        <begin position="1"/>
        <end position="18"/>
    </location>
</feature>
<accession>A0A1M5CF73</accession>
<evidence type="ECO:0000313" key="3">
    <source>
        <dbReference type="Proteomes" id="UP000184368"/>
    </source>
</evidence>
<evidence type="ECO:0008006" key="4">
    <source>
        <dbReference type="Google" id="ProtNLM"/>
    </source>
</evidence>
<evidence type="ECO:0000313" key="2">
    <source>
        <dbReference type="EMBL" id="SHF53340.1"/>
    </source>
</evidence>
<name>A0A1M5CF73_9BACT</name>
<evidence type="ECO:0000256" key="1">
    <source>
        <dbReference type="SAM" id="SignalP"/>
    </source>
</evidence>